<dbReference type="RefSeq" id="WP_274163252.1">
    <property type="nucleotide sequence ID" value="NZ_JAJUBC010000003.1"/>
</dbReference>
<dbReference type="InterPro" id="IPR006143">
    <property type="entry name" value="RND_pump_MFP"/>
</dbReference>
<evidence type="ECO:0000259" key="2">
    <source>
        <dbReference type="Pfam" id="PF25876"/>
    </source>
</evidence>
<dbReference type="Gene3D" id="2.40.50.100">
    <property type="match status" value="1"/>
</dbReference>
<comment type="similarity">
    <text evidence="1">Belongs to the membrane fusion protein (MFP) (TC 8.A.1) family.</text>
</comment>
<evidence type="ECO:0000259" key="3">
    <source>
        <dbReference type="Pfam" id="PF25954"/>
    </source>
</evidence>
<sequence length="343" mass="37218">MKRTLFFAFLFSLGGCSEEPPVPEPDARPAKLMTISIGEGDVMRTFPGMVEADDKAVLAFRVAGQILSMPAFSGEDVAEGKVLAELDKAEYALLLEKAKSIHALATVQYQRAVKLKKTNFISAQDFDKAVSSLNEAKADLELAQSNFNYTTLKAPYGGTVSLRVKEKFEYVNAMEAVMHIQTNEVINVSFQLPERLFKYFASGGEAMRHFPSVSFDAYPDQVFPAEFKEVDTEADSTTASYRITVSLPRPDGVNVLPGMAAEVSTSLPVSAQNTLPSSAIDNSGGMTSVWRVEEGGKVKNVPIVLNGEVLESGLSDGDVIVVNGIQSLEDGVVVYPWVKERGL</sequence>
<accession>A0ABT5QX68</accession>
<evidence type="ECO:0000256" key="1">
    <source>
        <dbReference type="ARBA" id="ARBA00009477"/>
    </source>
</evidence>
<dbReference type="Gene3D" id="1.10.287.470">
    <property type="entry name" value="Helix hairpin bin"/>
    <property type="match status" value="1"/>
</dbReference>
<feature type="domain" description="CusB-like beta-barrel" evidence="3">
    <location>
        <begin position="212"/>
        <end position="265"/>
    </location>
</feature>
<dbReference type="SUPFAM" id="SSF111369">
    <property type="entry name" value="HlyD-like secretion proteins"/>
    <property type="match status" value="1"/>
</dbReference>
<protein>
    <submittedName>
        <fullName evidence="4">Efflux RND transporter periplasmic adaptor subunit</fullName>
    </submittedName>
</protein>
<dbReference type="Proteomes" id="UP001149400">
    <property type="component" value="Unassembled WGS sequence"/>
</dbReference>
<dbReference type="EMBL" id="JAJUBC010000003">
    <property type="protein sequence ID" value="MDD1792344.1"/>
    <property type="molecule type" value="Genomic_DNA"/>
</dbReference>
<organism evidence="4 5">
    <name type="scientific">Enterovibrio gelatinilyticus</name>
    <dbReference type="NCBI Taxonomy" id="2899819"/>
    <lineage>
        <taxon>Bacteria</taxon>
        <taxon>Pseudomonadati</taxon>
        <taxon>Pseudomonadota</taxon>
        <taxon>Gammaproteobacteria</taxon>
        <taxon>Vibrionales</taxon>
        <taxon>Vibrionaceae</taxon>
        <taxon>Enterovibrio</taxon>
    </lineage>
</organism>
<dbReference type="Pfam" id="PF25876">
    <property type="entry name" value="HH_MFP_RND"/>
    <property type="match status" value="1"/>
</dbReference>
<dbReference type="PANTHER" id="PTHR30469:SF20">
    <property type="entry name" value="EFFLUX RND TRANSPORTER PERIPLASMIC ADAPTOR SUBUNIT"/>
    <property type="match status" value="1"/>
</dbReference>
<dbReference type="NCBIfam" id="TIGR01730">
    <property type="entry name" value="RND_mfp"/>
    <property type="match status" value="1"/>
</dbReference>
<feature type="domain" description="Multidrug resistance protein MdtA-like alpha-helical hairpin" evidence="2">
    <location>
        <begin position="95"/>
        <end position="149"/>
    </location>
</feature>
<comment type="caution">
    <text evidence="4">The sequence shown here is derived from an EMBL/GenBank/DDBJ whole genome shotgun (WGS) entry which is preliminary data.</text>
</comment>
<dbReference type="InterPro" id="IPR058792">
    <property type="entry name" value="Beta-barrel_RND_2"/>
</dbReference>
<dbReference type="PROSITE" id="PS51257">
    <property type="entry name" value="PROKAR_LIPOPROTEIN"/>
    <property type="match status" value="1"/>
</dbReference>
<dbReference type="PANTHER" id="PTHR30469">
    <property type="entry name" value="MULTIDRUG RESISTANCE PROTEIN MDTA"/>
    <property type="match status" value="1"/>
</dbReference>
<evidence type="ECO:0000313" key="4">
    <source>
        <dbReference type="EMBL" id="MDD1792344.1"/>
    </source>
</evidence>
<dbReference type="Gene3D" id="2.40.420.20">
    <property type="match status" value="1"/>
</dbReference>
<dbReference type="Gene3D" id="2.40.30.170">
    <property type="match status" value="1"/>
</dbReference>
<keyword evidence="5" id="KW-1185">Reference proteome</keyword>
<evidence type="ECO:0000313" key="5">
    <source>
        <dbReference type="Proteomes" id="UP001149400"/>
    </source>
</evidence>
<dbReference type="Pfam" id="PF25954">
    <property type="entry name" value="Beta-barrel_RND_2"/>
    <property type="match status" value="1"/>
</dbReference>
<proteinExistence type="inferred from homology"/>
<reference evidence="4" key="1">
    <citation type="submission" date="2021-12" db="EMBL/GenBank/DDBJ databases">
        <title>Enterovibrio ZSDZ35 sp. nov. and Enterovibrio ZSDZ42 sp. nov., isolated from coastal seawater in Qingdao.</title>
        <authorList>
            <person name="Zhang P."/>
        </authorList>
    </citation>
    <scope>NUCLEOTIDE SEQUENCE</scope>
    <source>
        <strain evidence="4">ZSDZ42</strain>
    </source>
</reference>
<dbReference type="InterPro" id="IPR058624">
    <property type="entry name" value="MdtA-like_HH"/>
</dbReference>
<gene>
    <name evidence="4" type="ORF">LRP50_04290</name>
</gene>
<name>A0ABT5QX68_9GAMM</name>